<keyword evidence="1" id="KW-0732">Signal</keyword>
<dbReference type="EMBL" id="JARK01001348">
    <property type="protein sequence ID" value="EYC25397.1"/>
    <property type="molecule type" value="Genomic_DNA"/>
</dbReference>
<dbReference type="AlphaFoldDB" id="A0A016VEC9"/>
<gene>
    <name evidence="2" type="primary">Acey_s0012.g1865</name>
    <name evidence="2" type="ORF">Y032_0012g1865</name>
</gene>
<evidence type="ECO:0000256" key="1">
    <source>
        <dbReference type="SAM" id="SignalP"/>
    </source>
</evidence>
<keyword evidence="3" id="KW-1185">Reference proteome</keyword>
<sequence length="177" mass="18008">MICTTLLLLFALGTRSVTLGFMGGMGGPPMGMGGPPMGMGGPPMGMGGPPMGMGGPPMGMGGPPMGMGGPSMGMGGPPMGMGGPSMGMGGPPMGMGGSPMGMGGPPMGPLVAPLQREPSQREQIFKYLIILVGTLTLDSGHCCAVNYCVQYTVKNSYRIKKMLSQFIRYLLQYGVPP</sequence>
<name>A0A016VEC9_9BILA</name>
<accession>A0A016VEC9</accession>
<dbReference type="Proteomes" id="UP000024635">
    <property type="component" value="Unassembled WGS sequence"/>
</dbReference>
<protein>
    <submittedName>
        <fullName evidence="2">Uncharacterized protein</fullName>
    </submittedName>
</protein>
<feature type="chain" id="PRO_5001493415" evidence="1">
    <location>
        <begin position="17"/>
        <end position="177"/>
    </location>
</feature>
<evidence type="ECO:0000313" key="3">
    <source>
        <dbReference type="Proteomes" id="UP000024635"/>
    </source>
</evidence>
<organism evidence="2 3">
    <name type="scientific">Ancylostoma ceylanicum</name>
    <dbReference type="NCBI Taxonomy" id="53326"/>
    <lineage>
        <taxon>Eukaryota</taxon>
        <taxon>Metazoa</taxon>
        <taxon>Ecdysozoa</taxon>
        <taxon>Nematoda</taxon>
        <taxon>Chromadorea</taxon>
        <taxon>Rhabditida</taxon>
        <taxon>Rhabditina</taxon>
        <taxon>Rhabditomorpha</taxon>
        <taxon>Strongyloidea</taxon>
        <taxon>Ancylostomatidae</taxon>
        <taxon>Ancylostomatinae</taxon>
        <taxon>Ancylostoma</taxon>
    </lineage>
</organism>
<comment type="caution">
    <text evidence="2">The sequence shown here is derived from an EMBL/GenBank/DDBJ whole genome shotgun (WGS) entry which is preliminary data.</text>
</comment>
<proteinExistence type="predicted"/>
<evidence type="ECO:0000313" key="2">
    <source>
        <dbReference type="EMBL" id="EYC25397.1"/>
    </source>
</evidence>
<feature type="signal peptide" evidence="1">
    <location>
        <begin position="1"/>
        <end position="16"/>
    </location>
</feature>
<reference evidence="3" key="1">
    <citation type="journal article" date="2015" name="Nat. Genet.">
        <title>The genome and transcriptome of the zoonotic hookworm Ancylostoma ceylanicum identify infection-specific gene families.</title>
        <authorList>
            <person name="Schwarz E.M."/>
            <person name="Hu Y."/>
            <person name="Antoshechkin I."/>
            <person name="Miller M.M."/>
            <person name="Sternberg P.W."/>
            <person name="Aroian R.V."/>
        </authorList>
    </citation>
    <scope>NUCLEOTIDE SEQUENCE</scope>
    <source>
        <strain evidence="3">HY135</strain>
    </source>
</reference>